<reference evidence="1 2" key="1">
    <citation type="journal article" date="2014" name="Agronomy (Basel)">
        <title>A Draft Genome Sequence for Ensete ventricosum, the Drought-Tolerant Tree Against Hunger.</title>
        <authorList>
            <person name="Harrison J."/>
            <person name="Moore K.A."/>
            <person name="Paszkiewicz K."/>
            <person name="Jones T."/>
            <person name="Grant M."/>
            <person name="Ambacheew D."/>
            <person name="Muzemil S."/>
            <person name="Studholme D.J."/>
        </authorList>
    </citation>
    <scope>NUCLEOTIDE SEQUENCE [LARGE SCALE GENOMIC DNA]</scope>
</reference>
<dbReference type="Proteomes" id="UP000287651">
    <property type="component" value="Unassembled WGS sequence"/>
</dbReference>
<proteinExistence type="predicted"/>
<gene>
    <name evidence="1" type="ORF">B296_00015571</name>
</gene>
<evidence type="ECO:0000313" key="1">
    <source>
        <dbReference type="EMBL" id="RRT77038.1"/>
    </source>
</evidence>
<name>A0A427AL90_ENSVE</name>
<organism evidence="1 2">
    <name type="scientific">Ensete ventricosum</name>
    <name type="common">Abyssinian banana</name>
    <name type="synonym">Musa ensete</name>
    <dbReference type="NCBI Taxonomy" id="4639"/>
    <lineage>
        <taxon>Eukaryota</taxon>
        <taxon>Viridiplantae</taxon>
        <taxon>Streptophyta</taxon>
        <taxon>Embryophyta</taxon>
        <taxon>Tracheophyta</taxon>
        <taxon>Spermatophyta</taxon>
        <taxon>Magnoliopsida</taxon>
        <taxon>Liliopsida</taxon>
        <taxon>Zingiberales</taxon>
        <taxon>Musaceae</taxon>
        <taxon>Ensete</taxon>
    </lineage>
</organism>
<dbReference type="AlphaFoldDB" id="A0A427AL90"/>
<dbReference type="EMBL" id="AMZH03002030">
    <property type="protein sequence ID" value="RRT77038.1"/>
    <property type="molecule type" value="Genomic_DNA"/>
</dbReference>
<evidence type="ECO:0000313" key="2">
    <source>
        <dbReference type="Proteomes" id="UP000287651"/>
    </source>
</evidence>
<protein>
    <submittedName>
        <fullName evidence="1">Uncharacterized protein</fullName>
    </submittedName>
</protein>
<accession>A0A427AL90</accession>
<comment type="caution">
    <text evidence="1">The sequence shown here is derived from an EMBL/GenBank/DDBJ whole genome shotgun (WGS) entry which is preliminary data.</text>
</comment>
<sequence>MGYVGFVKLQCTLSEDKVQCQATKGSFWQAGGLIAAVEEGGERRRGGIRDVNQGSRFDTLETKRHQRRPGLKAIEEEISVSSKGVEASRVQDLYVYIVHTVNWTVG</sequence>